<dbReference type="GO" id="GO:0045944">
    <property type="term" value="P:positive regulation of transcription by RNA polymerase II"/>
    <property type="evidence" value="ECO:0007669"/>
    <property type="project" value="TreeGrafter"/>
</dbReference>
<dbReference type="InterPro" id="IPR001138">
    <property type="entry name" value="Zn2Cys6_DnaBD"/>
</dbReference>
<dbReference type="PROSITE" id="PS00463">
    <property type="entry name" value="ZN2_CY6_FUNGAL_1"/>
    <property type="match status" value="1"/>
</dbReference>
<evidence type="ECO:0000256" key="3">
    <source>
        <dbReference type="SAM" id="MobiDB-lite"/>
    </source>
</evidence>
<evidence type="ECO:0000259" key="4">
    <source>
        <dbReference type="PROSITE" id="PS50048"/>
    </source>
</evidence>
<dbReference type="AlphaFoldDB" id="A0A9P4K813"/>
<dbReference type="SMART" id="SM00066">
    <property type="entry name" value="GAL4"/>
    <property type="match status" value="1"/>
</dbReference>
<evidence type="ECO:0000256" key="2">
    <source>
        <dbReference type="ARBA" id="ARBA00023242"/>
    </source>
</evidence>
<keyword evidence="1" id="KW-0479">Metal-binding</keyword>
<dbReference type="Pfam" id="PF00172">
    <property type="entry name" value="Zn_clus"/>
    <property type="match status" value="1"/>
</dbReference>
<comment type="caution">
    <text evidence="5">The sequence shown here is derived from an EMBL/GenBank/DDBJ whole genome shotgun (WGS) entry which is preliminary data.</text>
</comment>
<keyword evidence="6" id="KW-1185">Reference proteome</keyword>
<gene>
    <name evidence="5" type="ORF">CC78DRAFT_544734</name>
</gene>
<dbReference type="OrthoDB" id="3364175at2759"/>
<dbReference type="GO" id="GO:0008270">
    <property type="term" value="F:zinc ion binding"/>
    <property type="evidence" value="ECO:0007669"/>
    <property type="project" value="InterPro"/>
</dbReference>
<feature type="region of interest" description="Disordered" evidence="3">
    <location>
        <begin position="108"/>
        <end position="129"/>
    </location>
</feature>
<dbReference type="PANTHER" id="PTHR47655">
    <property type="entry name" value="QUINIC ACID UTILIZATION ACTIVATOR"/>
    <property type="match status" value="1"/>
</dbReference>
<dbReference type="CDD" id="cd00067">
    <property type="entry name" value="GAL4"/>
    <property type="match status" value="1"/>
</dbReference>
<feature type="domain" description="Zn(2)-C6 fungal-type" evidence="4">
    <location>
        <begin position="30"/>
        <end position="60"/>
    </location>
</feature>
<organism evidence="5 6">
    <name type="scientific">Lojkania enalia</name>
    <dbReference type="NCBI Taxonomy" id="147567"/>
    <lineage>
        <taxon>Eukaryota</taxon>
        <taxon>Fungi</taxon>
        <taxon>Dikarya</taxon>
        <taxon>Ascomycota</taxon>
        <taxon>Pezizomycotina</taxon>
        <taxon>Dothideomycetes</taxon>
        <taxon>Pleosporomycetidae</taxon>
        <taxon>Pleosporales</taxon>
        <taxon>Pleosporales incertae sedis</taxon>
        <taxon>Lojkania</taxon>
    </lineage>
</organism>
<dbReference type="Pfam" id="PF04082">
    <property type="entry name" value="Fungal_trans"/>
    <property type="match status" value="1"/>
</dbReference>
<dbReference type="Gene3D" id="4.10.240.10">
    <property type="entry name" value="Zn(2)-C6 fungal-type DNA-binding domain"/>
    <property type="match status" value="1"/>
</dbReference>
<dbReference type="GO" id="GO:0006351">
    <property type="term" value="P:DNA-templated transcription"/>
    <property type="evidence" value="ECO:0007669"/>
    <property type="project" value="InterPro"/>
</dbReference>
<evidence type="ECO:0000313" key="6">
    <source>
        <dbReference type="Proteomes" id="UP000800093"/>
    </source>
</evidence>
<accession>A0A9P4K813</accession>
<evidence type="ECO:0000256" key="1">
    <source>
        <dbReference type="ARBA" id="ARBA00022723"/>
    </source>
</evidence>
<proteinExistence type="predicted"/>
<reference evidence="6" key="1">
    <citation type="journal article" date="2020" name="Stud. Mycol.">
        <title>101 Dothideomycetes genomes: A test case for predicting lifestyles and emergence of pathogens.</title>
        <authorList>
            <person name="Haridas S."/>
            <person name="Albert R."/>
            <person name="Binder M."/>
            <person name="Bloem J."/>
            <person name="LaButti K."/>
            <person name="Salamov A."/>
            <person name="Andreopoulos B."/>
            <person name="Baker S."/>
            <person name="Barry K."/>
            <person name="Bills G."/>
            <person name="Bluhm B."/>
            <person name="Cannon C."/>
            <person name="Castanera R."/>
            <person name="Culley D."/>
            <person name="Daum C."/>
            <person name="Ezra D."/>
            <person name="Gonzalez J."/>
            <person name="Henrissat B."/>
            <person name="Kuo A."/>
            <person name="Liang C."/>
            <person name="Lipzen A."/>
            <person name="Lutzoni F."/>
            <person name="Magnuson J."/>
            <person name="Mondo S."/>
            <person name="Nolan M."/>
            <person name="Ohm R."/>
            <person name="Pangilinan J."/>
            <person name="Park H.-J."/>
            <person name="Ramirez L."/>
            <person name="Alfaro M."/>
            <person name="Sun H."/>
            <person name="Tritt A."/>
            <person name="Yoshinaga Y."/>
            <person name="Zwiers L.-H."/>
            <person name="Turgeon B."/>
            <person name="Goodwin S."/>
            <person name="Spatafora J."/>
            <person name="Crous P."/>
            <person name="Grigoriev I."/>
        </authorList>
    </citation>
    <scope>NUCLEOTIDE SEQUENCE [LARGE SCALE GENOMIC DNA]</scope>
    <source>
        <strain evidence="6">CBS 304.66</strain>
    </source>
</reference>
<dbReference type="Proteomes" id="UP000800093">
    <property type="component" value="Unassembled WGS sequence"/>
</dbReference>
<dbReference type="CDD" id="cd12148">
    <property type="entry name" value="fungal_TF_MHR"/>
    <property type="match status" value="1"/>
</dbReference>
<evidence type="ECO:0000313" key="5">
    <source>
        <dbReference type="EMBL" id="KAF2263791.1"/>
    </source>
</evidence>
<dbReference type="InterPro" id="IPR036864">
    <property type="entry name" value="Zn2-C6_fun-type_DNA-bd_sf"/>
</dbReference>
<name>A0A9P4K813_9PLEO</name>
<dbReference type="PROSITE" id="PS50048">
    <property type="entry name" value="ZN2_CY6_FUNGAL_2"/>
    <property type="match status" value="1"/>
</dbReference>
<keyword evidence="2" id="KW-0539">Nucleus</keyword>
<dbReference type="SUPFAM" id="SSF57701">
    <property type="entry name" value="Zn2/Cys6 DNA-binding domain"/>
    <property type="match status" value="1"/>
</dbReference>
<dbReference type="GO" id="GO:0000981">
    <property type="term" value="F:DNA-binding transcription factor activity, RNA polymerase II-specific"/>
    <property type="evidence" value="ECO:0007669"/>
    <property type="project" value="InterPro"/>
</dbReference>
<dbReference type="GO" id="GO:0003677">
    <property type="term" value="F:DNA binding"/>
    <property type="evidence" value="ECO:0007669"/>
    <property type="project" value="InterPro"/>
</dbReference>
<dbReference type="EMBL" id="ML986622">
    <property type="protein sequence ID" value="KAF2263791.1"/>
    <property type="molecule type" value="Genomic_DNA"/>
</dbReference>
<sequence length="731" mass="82118">MPSQAQSKRKTGTPNNDERPVGKRSRVSRACDQCRTAREKCDGVKPICLTCSTSNRTCSYTTNPKKRGIQPGYIRTLELALTWLFNNVPDTEGVLNRKLAREDIDKLLSGEDIGGPDPGRIDSEDQDSDVDELEPASSVIPEYIDIDSIVVPQDPIERPSDENTSATNIRLPANRWRLVDIYFAYTHCWLPVCEKHDILKTIYSYPDQGLPLSSNMSDSAGHAELWSILALASVQEQSIGHSAQETSSMPQRLYDIARSLIPLEPNTFELSHVKALLVLAVINMSQSAPEAAWLLIGHASRILLILEQKQSVPRSHPKFSHVFAGCVLLDSILSMHLRQRSYLQHADLERFGKINEDGLEEWQPWTGCLDSETTSGYESARDPVRSLSIFNLMVEIIGILSINELTEHRTVVSHENMGRIERWKATLPPHFQYIQSEGAPVPSNPPSFLLLLVYTCSAIILFSSQIWVQRLLALLERFRETLGFFSLPPILLSLIGIVEQSRAFESADRRVQSHLQKLKEDYAQAWACGQQHPGNNYESNTHIRPLFDTTQITSARPRTTYGFSGVQIPTPESIPPSLNHRHLLSAKTNTNNADKPRVNDTLLDELLPDMSTASSHHPTNIIDFQSIAQPSPHLNAPQYYSDSALNRKIQDHPNSGRPRDLQSFFDELASLDSAEKMESQPQFMQNLGFAPDTNIADLFTNDFSQFNPLVSPYMPRDEQAQIGHKHLFDGC</sequence>
<dbReference type="InterPro" id="IPR007219">
    <property type="entry name" value="XnlR_reg_dom"/>
</dbReference>
<dbReference type="PANTHER" id="PTHR47655:SF2">
    <property type="entry name" value="QUINIC ACID UTILIZATION ACTIVATOR"/>
    <property type="match status" value="1"/>
</dbReference>
<feature type="region of interest" description="Disordered" evidence="3">
    <location>
        <begin position="1"/>
        <end position="27"/>
    </location>
</feature>
<protein>
    <recommendedName>
        <fullName evidence="4">Zn(2)-C6 fungal-type domain-containing protein</fullName>
    </recommendedName>
</protein>
<dbReference type="InterPro" id="IPR052783">
    <property type="entry name" value="Metabolic/Drug-Res_Regulator"/>
</dbReference>